<dbReference type="Pfam" id="PF05152">
    <property type="entry name" value="DUF705"/>
    <property type="match status" value="1"/>
</dbReference>
<dbReference type="InterPro" id="IPR007827">
    <property type="entry name" value="DUF705"/>
</dbReference>
<dbReference type="Proteomes" id="UP000078003">
    <property type="component" value="Unassembled WGS sequence"/>
</dbReference>
<name>A0A1A9RDG9_EIKCO</name>
<dbReference type="SUPFAM" id="SSF56784">
    <property type="entry name" value="HAD-like"/>
    <property type="match status" value="1"/>
</dbReference>
<evidence type="ECO:0000313" key="1">
    <source>
        <dbReference type="EMBL" id="OAM15661.1"/>
    </source>
</evidence>
<dbReference type="Gene3D" id="3.40.50.1000">
    <property type="entry name" value="HAD superfamily/HAD-like"/>
    <property type="match status" value="1"/>
</dbReference>
<dbReference type="AlphaFoldDB" id="A0A1A9RDG9"/>
<organism evidence="1 2">
    <name type="scientific">Eikenella corrodens</name>
    <dbReference type="NCBI Taxonomy" id="539"/>
    <lineage>
        <taxon>Bacteria</taxon>
        <taxon>Pseudomonadati</taxon>
        <taxon>Pseudomonadota</taxon>
        <taxon>Betaproteobacteria</taxon>
        <taxon>Neisseriales</taxon>
        <taxon>Neisseriaceae</taxon>
        <taxon>Eikenella</taxon>
    </lineage>
</organism>
<accession>A0A1A9RDG9</accession>
<dbReference type="InterPro" id="IPR036412">
    <property type="entry name" value="HAD-like_sf"/>
</dbReference>
<dbReference type="InterPro" id="IPR023214">
    <property type="entry name" value="HAD_sf"/>
</dbReference>
<dbReference type="EMBL" id="LXSF01000012">
    <property type="protein sequence ID" value="OAM15661.1"/>
    <property type="molecule type" value="Genomic_DNA"/>
</dbReference>
<protein>
    <submittedName>
        <fullName evidence="1">Hydrolase</fullName>
    </submittedName>
</protein>
<comment type="caution">
    <text evidence="1">The sequence shown here is derived from an EMBL/GenBank/DDBJ whole genome shotgun (WGS) entry which is preliminary data.</text>
</comment>
<dbReference type="GO" id="GO:0016787">
    <property type="term" value="F:hydrolase activity"/>
    <property type="evidence" value="ECO:0007669"/>
    <property type="project" value="UniProtKB-KW"/>
</dbReference>
<keyword evidence="1" id="KW-0378">Hydrolase</keyword>
<evidence type="ECO:0000313" key="2">
    <source>
        <dbReference type="Proteomes" id="UP000078003"/>
    </source>
</evidence>
<reference evidence="2" key="1">
    <citation type="submission" date="2016-05" db="EMBL/GenBank/DDBJ databases">
        <title>Draft genome of Corynebacterium afermentans subsp. afermentans LCDC 88199T.</title>
        <authorList>
            <person name="Bernier A.-M."/>
            <person name="Bernard K."/>
        </authorList>
    </citation>
    <scope>NUCLEOTIDE SEQUENCE [LARGE SCALE GENOMIC DNA]</scope>
    <source>
        <strain evidence="2">NML01-0328</strain>
    </source>
</reference>
<proteinExistence type="predicted"/>
<sequence length="103" mass="11497">MNTPRPKTIFVDVDDTLVRSVGQTRIPMAAVIAHIRRLHDAGHLLYLWSSGGADYARASAQELGIAYCFQAFLPKPQAYIDDQAVADWRFCRHILPANSGEIE</sequence>
<dbReference type="CDD" id="cd01427">
    <property type="entry name" value="HAD_like"/>
    <property type="match status" value="1"/>
</dbReference>
<dbReference type="RefSeq" id="WP_064085017.1">
    <property type="nucleotide sequence ID" value="NZ_LXSF01000012.1"/>
</dbReference>
<gene>
    <name evidence="1" type="ORF">A7P85_10930</name>
</gene>